<keyword evidence="2" id="KW-1185">Reference proteome</keyword>
<dbReference type="EMBL" id="BGPR01022598">
    <property type="protein sequence ID" value="GBN89059.1"/>
    <property type="molecule type" value="Genomic_DNA"/>
</dbReference>
<sequence>MESESVCAKESCWSDVRLCMPLMWALRPYRGIEMRFWNFMRNIRGTVGIDFIFMGGNARPHEAQLVDDFLQNSPHKVASQIIGSEYHRTCWRSS</sequence>
<comment type="caution">
    <text evidence="1">The sequence shown here is derived from an EMBL/GenBank/DDBJ whole genome shotgun (WGS) entry which is preliminary data.</text>
</comment>
<organism evidence="1 2">
    <name type="scientific">Araneus ventricosus</name>
    <name type="common">Orbweaver spider</name>
    <name type="synonym">Epeira ventricosa</name>
    <dbReference type="NCBI Taxonomy" id="182803"/>
    <lineage>
        <taxon>Eukaryota</taxon>
        <taxon>Metazoa</taxon>
        <taxon>Ecdysozoa</taxon>
        <taxon>Arthropoda</taxon>
        <taxon>Chelicerata</taxon>
        <taxon>Arachnida</taxon>
        <taxon>Araneae</taxon>
        <taxon>Araneomorphae</taxon>
        <taxon>Entelegynae</taxon>
        <taxon>Araneoidea</taxon>
        <taxon>Araneidae</taxon>
        <taxon>Araneus</taxon>
    </lineage>
</organism>
<reference evidence="1 2" key="1">
    <citation type="journal article" date="2019" name="Sci. Rep.">
        <title>Orb-weaving spider Araneus ventricosus genome elucidates the spidroin gene catalogue.</title>
        <authorList>
            <person name="Kono N."/>
            <person name="Nakamura H."/>
            <person name="Ohtoshi R."/>
            <person name="Moran D.A.P."/>
            <person name="Shinohara A."/>
            <person name="Yoshida Y."/>
            <person name="Fujiwara M."/>
            <person name="Mori M."/>
            <person name="Tomita M."/>
            <person name="Arakawa K."/>
        </authorList>
    </citation>
    <scope>NUCLEOTIDE SEQUENCE [LARGE SCALE GENOMIC DNA]</scope>
</reference>
<dbReference type="AlphaFoldDB" id="A0A4Y2SPF4"/>
<gene>
    <name evidence="1" type="ORF">AVEN_174009_1</name>
</gene>
<dbReference type="Proteomes" id="UP000499080">
    <property type="component" value="Unassembled WGS sequence"/>
</dbReference>
<evidence type="ECO:0000313" key="2">
    <source>
        <dbReference type="Proteomes" id="UP000499080"/>
    </source>
</evidence>
<evidence type="ECO:0000313" key="1">
    <source>
        <dbReference type="EMBL" id="GBN89059.1"/>
    </source>
</evidence>
<proteinExistence type="predicted"/>
<accession>A0A4Y2SPF4</accession>
<protein>
    <submittedName>
        <fullName evidence="1">Uncharacterized protein</fullName>
    </submittedName>
</protein>
<name>A0A4Y2SPF4_ARAVE</name>